<reference evidence="5 6" key="1">
    <citation type="submission" date="2018-07" db="EMBL/GenBank/DDBJ databases">
        <title>A draft genome of a endophytic bacteria, a new species of Pedobacter.</title>
        <authorList>
            <person name="Zhang Z.D."/>
            <person name="Chen Z.J."/>
        </authorList>
    </citation>
    <scope>NUCLEOTIDE SEQUENCE [LARGE SCALE GENOMIC DNA]</scope>
    <source>
        <strain evidence="5 6">RS10</strain>
    </source>
</reference>
<evidence type="ECO:0000259" key="4">
    <source>
        <dbReference type="PROSITE" id="PS50956"/>
    </source>
</evidence>
<dbReference type="InterPro" id="IPR019887">
    <property type="entry name" value="Tscrpt_reg_AsnC/Lrp_C"/>
</dbReference>
<dbReference type="InterPro" id="IPR011991">
    <property type="entry name" value="ArsR-like_HTH"/>
</dbReference>
<dbReference type="Gene3D" id="3.30.70.920">
    <property type="match status" value="1"/>
</dbReference>
<dbReference type="PANTHER" id="PTHR30154:SF34">
    <property type="entry name" value="TRANSCRIPTIONAL REGULATOR AZLB"/>
    <property type="match status" value="1"/>
</dbReference>
<dbReference type="InterPro" id="IPR036390">
    <property type="entry name" value="WH_DNA-bd_sf"/>
</dbReference>
<name>A0A366L366_9SPHI</name>
<dbReference type="InterPro" id="IPR000485">
    <property type="entry name" value="AsnC-type_HTH_dom"/>
</dbReference>
<gene>
    <name evidence="5" type="ORF">DRW42_09995</name>
</gene>
<dbReference type="GO" id="GO:0043200">
    <property type="term" value="P:response to amino acid"/>
    <property type="evidence" value="ECO:0007669"/>
    <property type="project" value="TreeGrafter"/>
</dbReference>
<dbReference type="PRINTS" id="PR00033">
    <property type="entry name" value="HTHASNC"/>
</dbReference>
<dbReference type="CDD" id="cd00090">
    <property type="entry name" value="HTH_ARSR"/>
    <property type="match status" value="1"/>
</dbReference>
<evidence type="ECO:0000313" key="5">
    <source>
        <dbReference type="EMBL" id="RBQ07919.1"/>
    </source>
</evidence>
<dbReference type="PANTHER" id="PTHR30154">
    <property type="entry name" value="LEUCINE-RESPONSIVE REGULATORY PROTEIN"/>
    <property type="match status" value="1"/>
</dbReference>
<keyword evidence="1" id="KW-0805">Transcription regulation</keyword>
<dbReference type="PROSITE" id="PS50956">
    <property type="entry name" value="HTH_ASNC_2"/>
    <property type="match status" value="1"/>
</dbReference>
<organism evidence="5 6">
    <name type="scientific">Pedobacter miscanthi</name>
    <dbReference type="NCBI Taxonomy" id="2259170"/>
    <lineage>
        <taxon>Bacteria</taxon>
        <taxon>Pseudomonadati</taxon>
        <taxon>Bacteroidota</taxon>
        <taxon>Sphingobacteriia</taxon>
        <taxon>Sphingobacteriales</taxon>
        <taxon>Sphingobacteriaceae</taxon>
        <taxon>Pedobacter</taxon>
    </lineage>
</organism>
<dbReference type="InterPro" id="IPR036388">
    <property type="entry name" value="WH-like_DNA-bd_sf"/>
</dbReference>
<evidence type="ECO:0000256" key="3">
    <source>
        <dbReference type="ARBA" id="ARBA00023163"/>
    </source>
</evidence>
<dbReference type="Pfam" id="PF13412">
    <property type="entry name" value="HTH_24"/>
    <property type="match status" value="1"/>
</dbReference>
<protein>
    <submittedName>
        <fullName evidence="5">AsnC family transcriptional regulator</fullName>
    </submittedName>
</protein>
<dbReference type="RefSeq" id="WP_113948679.1">
    <property type="nucleotide sequence ID" value="NZ_QNQU01000007.1"/>
</dbReference>
<dbReference type="AlphaFoldDB" id="A0A366L366"/>
<dbReference type="GO" id="GO:0043565">
    <property type="term" value="F:sequence-specific DNA binding"/>
    <property type="evidence" value="ECO:0007669"/>
    <property type="project" value="InterPro"/>
</dbReference>
<dbReference type="Gene3D" id="1.10.10.10">
    <property type="entry name" value="Winged helix-like DNA-binding domain superfamily/Winged helix DNA-binding domain"/>
    <property type="match status" value="1"/>
</dbReference>
<dbReference type="GO" id="GO:0005829">
    <property type="term" value="C:cytosol"/>
    <property type="evidence" value="ECO:0007669"/>
    <property type="project" value="TreeGrafter"/>
</dbReference>
<dbReference type="SMART" id="SM00344">
    <property type="entry name" value="HTH_ASNC"/>
    <property type="match status" value="1"/>
</dbReference>
<dbReference type="InterPro" id="IPR019888">
    <property type="entry name" value="Tscrpt_reg_AsnC-like"/>
</dbReference>
<proteinExistence type="predicted"/>
<keyword evidence="3" id="KW-0804">Transcription</keyword>
<keyword evidence="6" id="KW-1185">Reference proteome</keyword>
<dbReference type="OrthoDB" id="9800326at2"/>
<dbReference type="SUPFAM" id="SSF54909">
    <property type="entry name" value="Dimeric alpha+beta barrel"/>
    <property type="match status" value="1"/>
</dbReference>
<dbReference type="Proteomes" id="UP000252081">
    <property type="component" value="Unassembled WGS sequence"/>
</dbReference>
<evidence type="ECO:0000256" key="1">
    <source>
        <dbReference type="ARBA" id="ARBA00023015"/>
    </source>
</evidence>
<keyword evidence="2" id="KW-0238">DNA-binding</keyword>
<sequence length="155" mass="17711">MASRLLNPTDSKILNLLQKDGSLTYKEIAGKINKSMTNVVERIKLLKETGYIKKTVTLVDIHKIRSLFIAFPHVQLKEHSEENIRAFSSEMAKHPEVMECYHLTGHVDFMIKIALPDMASYNEFLREKIGSLEYVGSIQSFLVLSESKHETAYPL</sequence>
<dbReference type="GO" id="GO:0006355">
    <property type="term" value="P:regulation of DNA-templated transcription"/>
    <property type="evidence" value="ECO:0007669"/>
    <property type="project" value="UniProtKB-ARBA"/>
</dbReference>
<evidence type="ECO:0000313" key="6">
    <source>
        <dbReference type="Proteomes" id="UP000252081"/>
    </source>
</evidence>
<comment type="caution">
    <text evidence="5">The sequence shown here is derived from an EMBL/GenBank/DDBJ whole genome shotgun (WGS) entry which is preliminary data.</text>
</comment>
<accession>A0A366L366</accession>
<dbReference type="EMBL" id="QNQU01000007">
    <property type="protein sequence ID" value="RBQ07919.1"/>
    <property type="molecule type" value="Genomic_DNA"/>
</dbReference>
<evidence type="ECO:0000256" key="2">
    <source>
        <dbReference type="ARBA" id="ARBA00023125"/>
    </source>
</evidence>
<dbReference type="Pfam" id="PF01037">
    <property type="entry name" value="AsnC_trans_reg"/>
    <property type="match status" value="1"/>
</dbReference>
<dbReference type="InterPro" id="IPR011008">
    <property type="entry name" value="Dimeric_a/b-barrel"/>
</dbReference>
<feature type="domain" description="HTH asnC-type" evidence="4">
    <location>
        <begin position="6"/>
        <end position="72"/>
    </location>
</feature>
<dbReference type="SUPFAM" id="SSF46785">
    <property type="entry name" value="Winged helix' DNA-binding domain"/>
    <property type="match status" value="1"/>
</dbReference>